<dbReference type="EMBL" id="SPQQ01000030">
    <property type="protein sequence ID" value="TGE34771.1"/>
    <property type="molecule type" value="Genomic_DNA"/>
</dbReference>
<comment type="caution">
    <text evidence="5">The sequence shown here is derived from an EMBL/GenBank/DDBJ whole genome shotgun (WGS) entry which is preliminary data.</text>
</comment>
<dbReference type="Gene3D" id="2.40.30.170">
    <property type="match status" value="1"/>
</dbReference>
<evidence type="ECO:0000313" key="6">
    <source>
        <dbReference type="Proteomes" id="UP000298460"/>
    </source>
</evidence>
<dbReference type="GO" id="GO:0030313">
    <property type="term" value="C:cell envelope"/>
    <property type="evidence" value="ECO:0007669"/>
    <property type="project" value="UniProtKB-SubCell"/>
</dbReference>
<keyword evidence="2 3" id="KW-0175">Coiled coil</keyword>
<dbReference type="Gene3D" id="1.10.287.470">
    <property type="entry name" value="Helix hairpin bin"/>
    <property type="match status" value="1"/>
</dbReference>
<feature type="coiled-coil region" evidence="3">
    <location>
        <begin position="115"/>
        <end position="142"/>
    </location>
</feature>
<protein>
    <submittedName>
        <fullName evidence="5">HlyD family efflux transporter periplasmic adaptor subunit</fullName>
    </submittedName>
</protein>
<reference evidence="5 6" key="1">
    <citation type="submission" date="2019-03" db="EMBL/GenBank/DDBJ databases">
        <title>Draft Genome Sequence of Desulfosporosinus fructosivorans Strain 63.6F, Isolated from Marine Sediment in the Baltic Sea.</title>
        <authorList>
            <person name="Hausmann B."/>
            <person name="Vandieken V."/>
            <person name="Pjevac P."/>
            <person name="Schreck K."/>
            <person name="Herbold C.W."/>
            <person name="Loy A."/>
        </authorList>
    </citation>
    <scope>NUCLEOTIDE SEQUENCE [LARGE SCALE GENOMIC DNA]</scope>
    <source>
        <strain evidence="5 6">63.6F</strain>
    </source>
</reference>
<dbReference type="Proteomes" id="UP000298460">
    <property type="component" value="Unassembled WGS sequence"/>
</dbReference>
<dbReference type="PANTHER" id="PTHR32347">
    <property type="entry name" value="EFFLUX SYSTEM COMPONENT YKNX-RELATED"/>
    <property type="match status" value="1"/>
</dbReference>
<feature type="domain" description="YknX-like beta-barrel" evidence="4">
    <location>
        <begin position="243"/>
        <end position="325"/>
    </location>
</feature>
<dbReference type="RefSeq" id="WP_135553123.1">
    <property type="nucleotide sequence ID" value="NZ_SPQQ01000030.1"/>
</dbReference>
<evidence type="ECO:0000256" key="3">
    <source>
        <dbReference type="SAM" id="Coils"/>
    </source>
</evidence>
<sequence>MMKNIMTNKKKVVIVSVILAAVLAAVYFGISLSGNKGVKVSGYTTLSKKDLINSISASGTFESINSRNVYSTLNYPVKIINAKLGEKVTAGETLAILDTSTLALDIEQQRSVLLNSETNSELADSQANLQSAEIELENKKKSYEIDKVLFDAGAVSQNDLDKAETDYKTAQINYDKLFSAYNSTKIKANQDLNTNKIALQKLEKDLADSVIKAPITGTVTSIYAVVGAIENGLLFVVEDTDNLKVTTNVKEYDMGKVNPEQIVYIKSDATGDKIINGRIVSISPSSTKDAAGKSNTSSNVIFETRVDVIDKNPGLKIGMNARLNIILDKKSNVYAVPYEAITKNSNNQDVVYAIASVNGKKMVKELIVSTGLETDLYTEISGEELTDGTEIINDVTGVKDGDIVDLQTVTQ</sequence>
<organism evidence="5 6">
    <name type="scientific">Desulfosporosinus fructosivorans</name>
    <dbReference type="NCBI Taxonomy" id="2018669"/>
    <lineage>
        <taxon>Bacteria</taxon>
        <taxon>Bacillati</taxon>
        <taxon>Bacillota</taxon>
        <taxon>Clostridia</taxon>
        <taxon>Eubacteriales</taxon>
        <taxon>Desulfitobacteriaceae</taxon>
        <taxon>Desulfosporosinus</taxon>
    </lineage>
</organism>
<dbReference type="PANTHER" id="PTHR32347:SF14">
    <property type="entry name" value="EFFLUX SYSTEM COMPONENT YKNX-RELATED"/>
    <property type="match status" value="1"/>
</dbReference>
<gene>
    <name evidence="5" type="ORF">E4K67_29000</name>
</gene>
<evidence type="ECO:0000259" key="4">
    <source>
        <dbReference type="Pfam" id="PF25990"/>
    </source>
</evidence>
<evidence type="ECO:0000256" key="1">
    <source>
        <dbReference type="ARBA" id="ARBA00004196"/>
    </source>
</evidence>
<accession>A0A4Z0QVD2</accession>
<dbReference type="InterPro" id="IPR050465">
    <property type="entry name" value="UPF0194_transport"/>
</dbReference>
<name>A0A4Z0QVD2_9FIRM</name>
<dbReference type="InterPro" id="IPR058636">
    <property type="entry name" value="Beta-barrel_YknX"/>
</dbReference>
<dbReference type="SUPFAM" id="SSF111369">
    <property type="entry name" value="HlyD-like secretion proteins"/>
    <property type="match status" value="1"/>
</dbReference>
<dbReference type="Pfam" id="PF25990">
    <property type="entry name" value="Beta-barrel_YknX"/>
    <property type="match status" value="1"/>
</dbReference>
<comment type="subcellular location">
    <subcellularLocation>
        <location evidence="1">Cell envelope</location>
    </subcellularLocation>
</comment>
<evidence type="ECO:0000256" key="2">
    <source>
        <dbReference type="ARBA" id="ARBA00023054"/>
    </source>
</evidence>
<evidence type="ECO:0000313" key="5">
    <source>
        <dbReference type="EMBL" id="TGE34771.1"/>
    </source>
</evidence>
<proteinExistence type="predicted"/>
<keyword evidence="6" id="KW-1185">Reference proteome</keyword>
<dbReference type="AlphaFoldDB" id="A0A4Z0QVD2"/>